<keyword evidence="5" id="KW-0472">Membrane</keyword>
<evidence type="ECO:0000256" key="1">
    <source>
        <dbReference type="ARBA" id="ARBA00022737"/>
    </source>
</evidence>
<dbReference type="PROSITE" id="PS50005">
    <property type="entry name" value="TPR"/>
    <property type="match status" value="2"/>
</dbReference>
<dbReference type="Pfam" id="PF13432">
    <property type="entry name" value="TPR_16"/>
    <property type="match status" value="1"/>
</dbReference>
<feature type="region of interest" description="Disordered" evidence="4">
    <location>
        <begin position="44"/>
        <end position="71"/>
    </location>
</feature>
<evidence type="ECO:0000313" key="7">
    <source>
        <dbReference type="Proteomes" id="UP000183994"/>
    </source>
</evidence>
<dbReference type="SUPFAM" id="SSF48452">
    <property type="entry name" value="TPR-like"/>
    <property type="match status" value="1"/>
</dbReference>
<dbReference type="PANTHER" id="PTHR44858">
    <property type="entry name" value="TETRATRICOPEPTIDE REPEAT PROTEIN 6"/>
    <property type="match status" value="1"/>
</dbReference>
<dbReference type="SMART" id="SM00028">
    <property type="entry name" value="TPR"/>
    <property type="match status" value="3"/>
</dbReference>
<name>A0A1M6F930_9BACT</name>
<dbReference type="InterPro" id="IPR050498">
    <property type="entry name" value="Ycf3"/>
</dbReference>
<keyword evidence="7" id="KW-1185">Reference proteome</keyword>
<organism evidence="6 7">
    <name type="scientific">Desulfatibacillum alkenivorans DSM 16219</name>
    <dbReference type="NCBI Taxonomy" id="1121393"/>
    <lineage>
        <taxon>Bacteria</taxon>
        <taxon>Pseudomonadati</taxon>
        <taxon>Thermodesulfobacteriota</taxon>
        <taxon>Desulfobacteria</taxon>
        <taxon>Desulfobacterales</taxon>
        <taxon>Desulfatibacillaceae</taxon>
        <taxon>Desulfatibacillum</taxon>
    </lineage>
</organism>
<dbReference type="Pfam" id="PF00515">
    <property type="entry name" value="TPR_1"/>
    <property type="match status" value="1"/>
</dbReference>
<evidence type="ECO:0000256" key="3">
    <source>
        <dbReference type="PROSITE-ProRule" id="PRU00339"/>
    </source>
</evidence>
<dbReference type="PANTHER" id="PTHR44858:SF1">
    <property type="entry name" value="UDP-N-ACETYLGLUCOSAMINE--PEPTIDE N-ACETYLGLUCOSAMINYLTRANSFERASE SPINDLY-RELATED"/>
    <property type="match status" value="1"/>
</dbReference>
<feature type="repeat" description="TPR" evidence="3">
    <location>
        <begin position="143"/>
        <end position="176"/>
    </location>
</feature>
<dbReference type="InterPro" id="IPR011990">
    <property type="entry name" value="TPR-like_helical_dom_sf"/>
</dbReference>
<dbReference type="Gene3D" id="1.25.40.10">
    <property type="entry name" value="Tetratricopeptide repeat domain"/>
    <property type="match status" value="2"/>
</dbReference>
<dbReference type="EMBL" id="FQZU01000003">
    <property type="protein sequence ID" value="SHI94166.1"/>
    <property type="molecule type" value="Genomic_DNA"/>
</dbReference>
<keyword evidence="2 3" id="KW-0802">TPR repeat</keyword>
<protein>
    <submittedName>
        <fullName evidence="6">TPR repeat-containing protein</fullName>
    </submittedName>
</protein>
<keyword evidence="5" id="KW-1133">Transmembrane helix</keyword>
<dbReference type="Proteomes" id="UP000183994">
    <property type="component" value="Unassembled WGS sequence"/>
</dbReference>
<dbReference type="InterPro" id="IPR019734">
    <property type="entry name" value="TPR_rpt"/>
</dbReference>
<evidence type="ECO:0000256" key="5">
    <source>
        <dbReference type="SAM" id="Phobius"/>
    </source>
</evidence>
<dbReference type="STRING" id="1121393.SAMN02745216_00753"/>
<feature type="repeat" description="TPR" evidence="3">
    <location>
        <begin position="109"/>
        <end position="142"/>
    </location>
</feature>
<dbReference type="PROSITE" id="PS50293">
    <property type="entry name" value="TPR_REGION"/>
    <property type="match status" value="1"/>
</dbReference>
<keyword evidence="1" id="KW-0677">Repeat</keyword>
<evidence type="ECO:0000256" key="4">
    <source>
        <dbReference type="SAM" id="MobiDB-lite"/>
    </source>
</evidence>
<evidence type="ECO:0000313" key="6">
    <source>
        <dbReference type="EMBL" id="SHI94166.1"/>
    </source>
</evidence>
<evidence type="ECO:0000256" key="2">
    <source>
        <dbReference type="ARBA" id="ARBA00022803"/>
    </source>
</evidence>
<feature type="compositionally biased region" description="Low complexity" evidence="4">
    <location>
        <begin position="46"/>
        <end position="57"/>
    </location>
</feature>
<keyword evidence="5" id="KW-0812">Transmembrane</keyword>
<proteinExistence type="predicted"/>
<feature type="transmembrane region" description="Helical" evidence="5">
    <location>
        <begin position="20"/>
        <end position="36"/>
    </location>
</feature>
<dbReference type="OrthoDB" id="5338908at2"/>
<gene>
    <name evidence="6" type="ORF">SAMN02745216_00753</name>
</gene>
<reference evidence="7" key="1">
    <citation type="submission" date="2016-11" db="EMBL/GenBank/DDBJ databases">
        <authorList>
            <person name="Varghese N."/>
            <person name="Submissions S."/>
        </authorList>
    </citation>
    <scope>NUCLEOTIDE SEQUENCE [LARGE SCALE GENOMIC DNA]</scope>
    <source>
        <strain evidence="7">DSM 16219</strain>
    </source>
</reference>
<sequence>MDQPDFTHRLGVLLVKKTFINYPVAAICLAVLLILPSPGMAERRSSPGAAAAAPSAPLRHTPEKAPKKSVSAEKWSQMAAELLRIKELRNPNLALECADKALSINPSYPPAYLNRGSAYMMLGQPEKALADFDQTVKLNPGLSQAYFNRALACEALGRYRDATDNYTVVIESNPDDAEAYVRRGAAFFDLLEDAQACKDLEKACQLGLCAPLEQARENQLCPKNNH</sequence>
<dbReference type="AlphaFoldDB" id="A0A1M6F930"/>
<accession>A0A1M6F930</accession>